<evidence type="ECO:0000313" key="2">
    <source>
        <dbReference type="EMBL" id="TQV91396.1"/>
    </source>
</evidence>
<dbReference type="EMBL" id="SPUK01000019">
    <property type="protein sequence ID" value="TQV91396.1"/>
    <property type="molecule type" value="Genomic_DNA"/>
</dbReference>
<dbReference type="PANTHER" id="PTHR35910:SF6">
    <property type="entry name" value="2EXR DOMAIN-CONTAINING PROTEIN"/>
    <property type="match status" value="1"/>
</dbReference>
<dbReference type="InterPro" id="IPR045518">
    <property type="entry name" value="2EXR"/>
</dbReference>
<feature type="domain" description="2EXR" evidence="1">
    <location>
        <begin position="5"/>
        <end position="108"/>
    </location>
</feature>
<evidence type="ECO:0000259" key="1">
    <source>
        <dbReference type="Pfam" id="PF20150"/>
    </source>
</evidence>
<name>A0A545UPK2_9HYPO</name>
<dbReference type="OrthoDB" id="4870872at2759"/>
<accession>A0A545UPK2</accession>
<organism evidence="2 3">
    <name type="scientific">Cordyceps javanica</name>
    <dbReference type="NCBI Taxonomy" id="43265"/>
    <lineage>
        <taxon>Eukaryota</taxon>
        <taxon>Fungi</taxon>
        <taxon>Dikarya</taxon>
        <taxon>Ascomycota</taxon>
        <taxon>Pezizomycotina</taxon>
        <taxon>Sordariomycetes</taxon>
        <taxon>Hypocreomycetidae</taxon>
        <taxon>Hypocreales</taxon>
        <taxon>Cordycipitaceae</taxon>
        <taxon>Cordyceps</taxon>
    </lineage>
</organism>
<comment type="caution">
    <text evidence="2">The sequence shown here is derived from an EMBL/GenBank/DDBJ whole genome shotgun (WGS) entry which is preliminary data.</text>
</comment>
<evidence type="ECO:0000313" key="3">
    <source>
        <dbReference type="Proteomes" id="UP000315783"/>
    </source>
</evidence>
<dbReference type="Proteomes" id="UP000315783">
    <property type="component" value="Unassembled WGS sequence"/>
</dbReference>
<keyword evidence="3" id="KW-1185">Reference proteome</keyword>
<reference evidence="2 3" key="1">
    <citation type="journal article" date="2019" name="Appl. Microbiol. Biotechnol.">
        <title>Genome sequence of Isaria javanica and comparative genome analysis insights into family S53 peptidase evolution in fungal entomopathogens.</title>
        <authorList>
            <person name="Lin R."/>
            <person name="Zhang X."/>
            <person name="Xin B."/>
            <person name="Zou M."/>
            <person name="Gao Y."/>
            <person name="Qin F."/>
            <person name="Hu Q."/>
            <person name="Xie B."/>
            <person name="Cheng X."/>
        </authorList>
    </citation>
    <scope>NUCLEOTIDE SEQUENCE [LARGE SCALE GENOMIC DNA]</scope>
    <source>
        <strain evidence="2 3">IJ1G</strain>
    </source>
</reference>
<dbReference type="AlphaFoldDB" id="A0A545UPK2"/>
<dbReference type="Pfam" id="PF20150">
    <property type="entry name" value="2EXR"/>
    <property type="match status" value="1"/>
</dbReference>
<dbReference type="PANTHER" id="PTHR35910">
    <property type="entry name" value="2EXR DOMAIN-CONTAINING PROTEIN"/>
    <property type="match status" value="1"/>
</dbReference>
<sequence>MRDQFHCFGQLPPELRLLIWECAVVDRSVPRVNFFSIREPDDDDGEPGTTRAAFVYLVPPRRGRGCSVPGEMRCYRWEHCTRSSCLGDSSLWEACRESRAVMTSMVARLQRQPDLSSDGGRLRVSTSISTDANWYTRRFTFVPSRDLFVLDFDVFAATYNLCFDIFATEELPGSVANMAHLAHVGLEIDPRWLRGHLDPEAIARSRSAIYQIATLTLSKPKECSVCLIDYRLARGVTGPADGCERSVFRGEGGRFVEMKRGDDYGWDPAIKYEPMRILSPFAFAQWVDDAAQSMLQRGAADSRAGIKLLAWESD</sequence>
<gene>
    <name evidence="2" type="ORF">IF1G_09895</name>
</gene>
<protein>
    <recommendedName>
        <fullName evidence="1">2EXR domain-containing protein</fullName>
    </recommendedName>
</protein>
<proteinExistence type="predicted"/>